<dbReference type="PANTHER" id="PTHR31531">
    <property type="entry name" value="E3 UBIQUITIN-PROTEIN LIGASE E3D FAMILY MEMBER"/>
    <property type="match status" value="1"/>
</dbReference>
<dbReference type="OrthoDB" id="66510at2759"/>
<accession>A0A1R1XT37</accession>
<dbReference type="GO" id="GO:0031624">
    <property type="term" value="F:ubiquitin conjugating enzyme binding"/>
    <property type="evidence" value="ECO:0007669"/>
    <property type="project" value="TreeGrafter"/>
</dbReference>
<dbReference type="EMBL" id="LSSN01001923">
    <property type="protein sequence ID" value="OMJ17823.1"/>
    <property type="molecule type" value="Genomic_DNA"/>
</dbReference>
<dbReference type="GO" id="GO:0005634">
    <property type="term" value="C:nucleus"/>
    <property type="evidence" value="ECO:0007669"/>
    <property type="project" value="TreeGrafter"/>
</dbReference>
<dbReference type="InterPro" id="IPR019193">
    <property type="entry name" value="UBQ-conj_enz_E2-bd_prot"/>
</dbReference>
<dbReference type="STRING" id="133412.A0A1R1XT37"/>
<protein>
    <submittedName>
        <fullName evidence="2">Uncharacterized protein</fullName>
    </submittedName>
</protein>
<dbReference type="GO" id="GO:0061630">
    <property type="term" value="F:ubiquitin protein ligase activity"/>
    <property type="evidence" value="ECO:0007669"/>
    <property type="project" value="TreeGrafter"/>
</dbReference>
<feature type="region of interest" description="Disordered" evidence="1">
    <location>
        <begin position="210"/>
        <end position="231"/>
    </location>
</feature>
<dbReference type="GO" id="GO:0030332">
    <property type="term" value="F:cyclin binding"/>
    <property type="evidence" value="ECO:0007669"/>
    <property type="project" value="TreeGrafter"/>
</dbReference>
<keyword evidence="3" id="KW-1185">Reference proteome</keyword>
<dbReference type="GO" id="GO:0000209">
    <property type="term" value="P:protein polyubiquitination"/>
    <property type="evidence" value="ECO:0007669"/>
    <property type="project" value="TreeGrafter"/>
</dbReference>
<dbReference type="Pfam" id="PF09814">
    <property type="entry name" value="HECT_2"/>
    <property type="match status" value="1"/>
</dbReference>
<dbReference type="GO" id="GO:0000151">
    <property type="term" value="C:ubiquitin ligase complex"/>
    <property type="evidence" value="ECO:0007669"/>
    <property type="project" value="TreeGrafter"/>
</dbReference>
<comment type="caution">
    <text evidence="2">The sequence shown here is derived from an EMBL/GenBank/DDBJ whole genome shotgun (WGS) entry which is preliminary data.</text>
</comment>
<dbReference type="Proteomes" id="UP000187283">
    <property type="component" value="Unassembled WGS sequence"/>
</dbReference>
<gene>
    <name evidence="2" type="ORF">AYI70_g5724</name>
</gene>
<dbReference type="GO" id="GO:0005829">
    <property type="term" value="C:cytosol"/>
    <property type="evidence" value="ECO:0007669"/>
    <property type="project" value="TreeGrafter"/>
</dbReference>
<organism evidence="2 3">
    <name type="scientific">Smittium culicis</name>
    <dbReference type="NCBI Taxonomy" id="133412"/>
    <lineage>
        <taxon>Eukaryota</taxon>
        <taxon>Fungi</taxon>
        <taxon>Fungi incertae sedis</taxon>
        <taxon>Zoopagomycota</taxon>
        <taxon>Kickxellomycotina</taxon>
        <taxon>Harpellomycetes</taxon>
        <taxon>Harpellales</taxon>
        <taxon>Legeriomycetaceae</taxon>
        <taxon>Smittium</taxon>
    </lineage>
</organism>
<reference evidence="2 3" key="1">
    <citation type="submission" date="2017-01" db="EMBL/GenBank/DDBJ databases">
        <authorList>
            <person name="Mah S.A."/>
            <person name="Swanson W.J."/>
            <person name="Moy G.W."/>
            <person name="Vacquier V.D."/>
        </authorList>
    </citation>
    <scope>NUCLEOTIDE SEQUENCE [LARGE SCALE GENOMIC DNA]</scope>
    <source>
        <strain evidence="2 3">GSMNP</strain>
    </source>
</reference>
<evidence type="ECO:0000313" key="2">
    <source>
        <dbReference type="EMBL" id="OMJ17823.1"/>
    </source>
</evidence>
<dbReference type="AlphaFoldDB" id="A0A1R1XT37"/>
<sequence length="467" mass="53429">MTHVSWGERNTPRIFSETLPNLNKLLLYVELPSIVSSKKASYTIRKKIDKICFGIKLNGEEFISWSEFILLPKQVDISSTLMTQMQEDLNYLRLSINVLDINNSSSLNSISDFQHIKAKNKDIMSLLMDEGFFKSKLDPYSLSQLNLIQCKKCKFDLTKLFDNWKVNEMPAEYWQEMVEFWICHPEGDKLSVNVSQMDLFKNFKTLEKTSTNPTKEESQGNLNSNANTNSNSSFETMSASKTAVLKIASNYIVIDYSSFISENVTSRPNSDLIFCSNCDSSIGESKSNISSDTFRSELEFGETVKIAKLWTQKLVFNLKSSLTDSSLHNNANISENLGLVLIREILTRISAHAAYHYIIQEIETKRPVLLIWVVGWGINAYNNYSDPSILYGSENGLKVLTHRLNTEDSKSQEVLKNWKTKFDAEYIFFDNQDCSNLLQHIQDNNKSLPPPLLKMNDMEASYIFPEL</sequence>
<dbReference type="GO" id="GO:0006513">
    <property type="term" value="P:protein monoubiquitination"/>
    <property type="evidence" value="ECO:0007669"/>
    <property type="project" value="TreeGrafter"/>
</dbReference>
<evidence type="ECO:0000256" key="1">
    <source>
        <dbReference type="SAM" id="MobiDB-lite"/>
    </source>
</evidence>
<dbReference type="PANTHER" id="PTHR31531:SF2">
    <property type="entry name" value="E3 UBIQUITIN-PROTEIN LIGASE E3D"/>
    <property type="match status" value="1"/>
</dbReference>
<name>A0A1R1XT37_9FUNG</name>
<proteinExistence type="predicted"/>
<dbReference type="GO" id="GO:0043161">
    <property type="term" value="P:proteasome-mediated ubiquitin-dependent protein catabolic process"/>
    <property type="evidence" value="ECO:0007669"/>
    <property type="project" value="TreeGrafter"/>
</dbReference>
<evidence type="ECO:0000313" key="3">
    <source>
        <dbReference type="Proteomes" id="UP000187283"/>
    </source>
</evidence>
<feature type="compositionally biased region" description="Low complexity" evidence="1">
    <location>
        <begin position="219"/>
        <end position="231"/>
    </location>
</feature>
<dbReference type="GO" id="GO:0051865">
    <property type="term" value="P:protein autoubiquitination"/>
    <property type="evidence" value="ECO:0007669"/>
    <property type="project" value="TreeGrafter"/>
</dbReference>